<keyword evidence="7" id="KW-1185">Reference proteome</keyword>
<comment type="similarity">
    <text evidence="4">Belongs to the zinc-containing alcohol dehydrogenase family.</text>
</comment>
<protein>
    <submittedName>
        <fullName evidence="6">L-iditol 2-dehydrogenase</fullName>
    </submittedName>
</protein>
<feature type="domain" description="Enoyl reductase (ER)" evidence="5">
    <location>
        <begin position="3"/>
        <end position="314"/>
    </location>
</feature>
<evidence type="ECO:0000256" key="1">
    <source>
        <dbReference type="ARBA" id="ARBA00022723"/>
    </source>
</evidence>
<dbReference type="SUPFAM" id="SSF51735">
    <property type="entry name" value="NAD(P)-binding Rossmann-fold domains"/>
    <property type="match status" value="1"/>
</dbReference>
<dbReference type="InterPro" id="IPR013149">
    <property type="entry name" value="ADH-like_C"/>
</dbReference>
<evidence type="ECO:0000259" key="5">
    <source>
        <dbReference type="SMART" id="SM00829"/>
    </source>
</evidence>
<dbReference type="OrthoDB" id="9769198at2"/>
<dbReference type="Pfam" id="PF08240">
    <property type="entry name" value="ADH_N"/>
    <property type="match status" value="1"/>
</dbReference>
<dbReference type="InterPro" id="IPR050129">
    <property type="entry name" value="Zn_alcohol_dh"/>
</dbReference>
<comment type="caution">
    <text evidence="6">The sequence shown here is derived from an EMBL/GenBank/DDBJ whole genome shotgun (WGS) entry which is preliminary data.</text>
</comment>
<dbReference type="RefSeq" id="WP_132077842.1">
    <property type="nucleotide sequence ID" value="NZ_DAMAKO010000007.1"/>
</dbReference>
<sequence>MIKIREAAQRHALAANDVRIKVSYGGICGSDVRVYKGTISYAQYPLRPGHEVIGTVVEAGENVQLKVGTKVVVYPNTYCGECEFCAGGKTNICIHKKPLGVAVDGVFAQEVVLDAKYIMPVPEELPDERAILIEPFAVTVHALKKANITKGTTVAVIGCGTEGLLSIALALYQGADVTVVDINPVKLALASKLGNVQTRLPAEVKDEVFDVVIEAAGVKDAIQQAMAVVKPGGVMVPLGITMDTVHLSPIHIVRNEISILGSIIYTVEDFADAIAHLQDPALFVEPIISKIWACDRYQEAFDDALSGDYAKIIVKFD</sequence>
<dbReference type="SUPFAM" id="SSF50129">
    <property type="entry name" value="GroES-like"/>
    <property type="match status" value="1"/>
</dbReference>
<dbReference type="PROSITE" id="PS00059">
    <property type="entry name" value="ADH_ZINC"/>
    <property type="match status" value="1"/>
</dbReference>
<dbReference type="Gene3D" id="3.40.50.720">
    <property type="entry name" value="NAD(P)-binding Rossmann-like Domain"/>
    <property type="match status" value="1"/>
</dbReference>
<evidence type="ECO:0000313" key="7">
    <source>
        <dbReference type="Proteomes" id="UP000295063"/>
    </source>
</evidence>
<dbReference type="InterPro" id="IPR020843">
    <property type="entry name" value="ER"/>
</dbReference>
<evidence type="ECO:0000256" key="4">
    <source>
        <dbReference type="RuleBase" id="RU361277"/>
    </source>
</evidence>
<dbReference type="AlphaFoldDB" id="A0A4R1Q1L0"/>
<evidence type="ECO:0000313" key="6">
    <source>
        <dbReference type="EMBL" id="TCL38208.1"/>
    </source>
</evidence>
<comment type="cofactor">
    <cofactor evidence="4">
        <name>Zn(2+)</name>
        <dbReference type="ChEBI" id="CHEBI:29105"/>
    </cofactor>
</comment>
<dbReference type="Pfam" id="PF00107">
    <property type="entry name" value="ADH_zinc_N"/>
    <property type="match status" value="1"/>
</dbReference>
<dbReference type="Proteomes" id="UP000295063">
    <property type="component" value="Unassembled WGS sequence"/>
</dbReference>
<dbReference type="PANTHER" id="PTHR43401">
    <property type="entry name" value="L-THREONINE 3-DEHYDROGENASE"/>
    <property type="match status" value="1"/>
</dbReference>
<dbReference type="GO" id="GO:0008270">
    <property type="term" value="F:zinc ion binding"/>
    <property type="evidence" value="ECO:0007669"/>
    <property type="project" value="InterPro"/>
</dbReference>
<name>A0A4R1Q1L0_9FIRM</name>
<dbReference type="PANTHER" id="PTHR43401:SF2">
    <property type="entry name" value="L-THREONINE 3-DEHYDROGENASE"/>
    <property type="match status" value="1"/>
</dbReference>
<evidence type="ECO:0000256" key="2">
    <source>
        <dbReference type="ARBA" id="ARBA00022833"/>
    </source>
</evidence>
<dbReference type="InterPro" id="IPR036291">
    <property type="entry name" value="NAD(P)-bd_dom_sf"/>
</dbReference>
<dbReference type="EMBL" id="SLUI01000004">
    <property type="protein sequence ID" value="TCL38208.1"/>
    <property type="molecule type" value="Genomic_DNA"/>
</dbReference>
<accession>A0A4R1Q1L0</accession>
<proteinExistence type="inferred from homology"/>
<organism evidence="6 7">
    <name type="scientific">Anaerospora hongkongensis</name>
    <dbReference type="NCBI Taxonomy" id="244830"/>
    <lineage>
        <taxon>Bacteria</taxon>
        <taxon>Bacillati</taxon>
        <taxon>Bacillota</taxon>
        <taxon>Negativicutes</taxon>
        <taxon>Selenomonadales</taxon>
        <taxon>Sporomusaceae</taxon>
        <taxon>Anaerospora</taxon>
    </lineage>
</organism>
<dbReference type="InterPro" id="IPR013154">
    <property type="entry name" value="ADH-like_N"/>
</dbReference>
<dbReference type="GO" id="GO:0016491">
    <property type="term" value="F:oxidoreductase activity"/>
    <property type="evidence" value="ECO:0007669"/>
    <property type="project" value="UniProtKB-KW"/>
</dbReference>
<gene>
    <name evidence="6" type="ORF">EV210_104176</name>
</gene>
<keyword evidence="3" id="KW-0560">Oxidoreductase</keyword>
<dbReference type="Gene3D" id="3.90.180.10">
    <property type="entry name" value="Medium-chain alcohol dehydrogenases, catalytic domain"/>
    <property type="match status" value="1"/>
</dbReference>
<evidence type="ECO:0000256" key="3">
    <source>
        <dbReference type="ARBA" id="ARBA00023002"/>
    </source>
</evidence>
<dbReference type="InterPro" id="IPR011032">
    <property type="entry name" value="GroES-like_sf"/>
</dbReference>
<dbReference type="SMART" id="SM00829">
    <property type="entry name" value="PKS_ER"/>
    <property type="match status" value="1"/>
</dbReference>
<keyword evidence="1 4" id="KW-0479">Metal-binding</keyword>
<keyword evidence="2 4" id="KW-0862">Zinc</keyword>
<reference evidence="6 7" key="1">
    <citation type="submission" date="2019-03" db="EMBL/GenBank/DDBJ databases">
        <title>Genomic Encyclopedia of Type Strains, Phase IV (KMG-IV): sequencing the most valuable type-strain genomes for metagenomic binning, comparative biology and taxonomic classification.</title>
        <authorList>
            <person name="Goeker M."/>
        </authorList>
    </citation>
    <scope>NUCLEOTIDE SEQUENCE [LARGE SCALE GENOMIC DNA]</scope>
    <source>
        <strain evidence="6 7">DSM 15969</strain>
    </source>
</reference>
<dbReference type="InterPro" id="IPR002328">
    <property type="entry name" value="ADH_Zn_CS"/>
</dbReference>